<evidence type="ECO:0000259" key="5">
    <source>
        <dbReference type="Pfam" id="PF01973"/>
    </source>
</evidence>
<dbReference type="SUPFAM" id="SSF63999">
    <property type="entry name" value="Thiamin pyrophosphokinase, catalytic domain"/>
    <property type="match status" value="1"/>
</dbReference>
<comment type="caution">
    <text evidence="6">The sequence shown here is derived from an EMBL/GenBank/DDBJ whole genome shotgun (WGS) entry which is preliminary data.</text>
</comment>
<accession>A0A6L1L549</accession>
<proteinExistence type="predicted"/>
<evidence type="ECO:0000313" key="7">
    <source>
        <dbReference type="Proteomes" id="UP000476009"/>
    </source>
</evidence>
<dbReference type="Pfam" id="PF01973">
    <property type="entry name" value="MptE-like"/>
    <property type="match status" value="1"/>
</dbReference>
<dbReference type="PANTHER" id="PTHR41786:SF1">
    <property type="entry name" value="6-HYDROXYMETHYLPTERIN DIPHOSPHOKINASE MPTE-LIKE DOMAIN-CONTAINING PROTEIN"/>
    <property type="match status" value="1"/>
</dbReference>
<keyword evidence="4" id="KW-0067">ATP-binding</keyword>
<keyword evidence="3" id="KW-0418">Kinase</keyword>
<gene>
    <name evidence="6" type="ORF">A9458_07800</name>
</gene>
<dbReference type="RefSeq" id="WP_410689965.1">
    <property type="nucleotide sequence ID" value="NZ_CP176588.1"/>
</dbReference>
<dbReference type="InterPro" id="IPR002826">
    <property type="entry name" value="MptE-like"/>
</dbReference>
<dbReference type="InterPro" id="IPR036759">
    <property type="entry name" value="TPK_catalytic_sf"/>
</dbReference>
<dbReference type="Proteomes" id="UP000476009">
    <property type="component" value="Unassembled WGS sequence"/>
</dbReference>
<dbReference type="GO" id="GO:0005524">
    <property type="term" value="F:ATP binding"/>
    <property type="evidence" value="ECO:0007669"/>
    <property type="project" value="UniProtKB-KW"/>
</dbReference>
<keyword evidence="2" id="KW-0547">Nucleotide-binding</keyword>
<dbReference type="PANTHER" id="PTHR41786">
    <property type="entry name" value="MOTILITY ACCESSORY FACTOR MAF"/>
    <property type="match status" value="1"/>
</dbReference>
<organism evidence="6 7">
    <name type="scientific">Campylobacter lari</name>
    <dbReference type="NCBI Taxonomy" id="201"/>
    <lineage>
        <taxon>Bacteria</taxon>
        <taxon>Pseudomonadati</taxon>
        <taxon>Campylobacterota</taxon>
        <taxon>Epsilonproteobacteria</taxon>
        <taxon>Campylobacterales</taxon>
        <taxon>Campylobacteraceae</taxon>
        <taxon>Campylobacter</taxon>
    </lineage>
</organism>
<dbReference type="AlphaFoldDB" id="A0A6L1L549"/>
<dbReference type="GO" id="GO:0016301">
    <property type="term" value="F:kinase activity"/>
    <property type="evidence" value="ECO:0007669"/>
    <property type="project" value="UniProtKB-KW"/>
</dbReference>
<evidence type="ECO:0000256" key="1">
    <source>
        <dbReference type="ARBA" id="ARBA00022679"/>
    </source>
</evidence>
<evidence type="ECO:0000256" key="4">
    <source>
        <dbReference type="ARBA" id="ARBA00022840"/>
    </source>
</evidence>
<name>A0A6L1L549_CAMLA</name>
<sequence>MNTFAHNTLNLYKNHPILFIYGLGDYVKEVFHNKNLKFLVIFEDDKNILKKFTQETYIICLLKEKKLFLFDVEKFDFNKAKELFLQQNFMFYSKIAKILKFKNSTSIQTIQNNINEAIKSILNGLQSSQECEIYIKHFCENLPKTLTHSSIKDFLNTHKAKSKNAIIVASGPSLIKQLPLLKQIQNKVAIFCADGSYTILHQHNIKPDYVFCIERDFINGKEEKFTGSWIFFDNDFGNFDDNILFILSDTVHPKIIKLIEKNNRNYMVALSANSFSTSFEFDDFGYCDLSFNSVANLAYNFAVSLKYENIILIGQDLAFGKDGKSHPKEFLHGSNLDFSRYKPIKTTSYGGKGEVYTHTAWLLYKEKYEYDIAQNKNFIKTYNATEGGARIEGSIEKPFKELCENIIDKESIKNFQKLSLPDKKDIRKNLTKALKHFNAINQKAIEFLNQAQDLLVKVQNISLMLNNLPTHLSLEKSLNTINFNQITNLKQELKSYKENILSSKYFSTILLSYMYANECNFIELECIDINEAKKEKINELCYVINHERHISEIVNLIKTQYFIINKTIANIQILVSKDFHE</sequence>
<evidence type="ECO:0000313" key="6">
    <source>
        <dbReference type="EMBL" id="EAK9994736.1"/>
    </source>
</evidence>
<keyword evidence="1 6" id="KW-0808">Transferase</keyword>
<dbReference type="GO" id="GO:0004788">
    <property type="term" value="F:thiamine diphosphokinase activity"/>
    <property type="evidence" value="ECO:0007669"/>
    <property type="project" value="InterPro"/>
</dbReference>
<dbReference type="EMBL" id="AACKNS010000017">
    <property type="protein sequence ID" value="EAK9994736.1"/>
    <property type="molecule type" value="Genomic_DNA"/>
</dbReference>
<dbReference type="GO" id="GO:0009229">
    <property type="term" value="P:thiamine diphosphate biosynthetic process"/>
    <property type="evidence" value="ECO:0007669"/>
    <property type="project" value="InterPro"/>
</dbReference>
<feature type="domain" description="6-hydroxymethylpterin diphosphokinase MptE-like" evidence="5">
    <location>
        <begin position="136"/>
        <end position="321"/>
    </location>
</feature>
<evidence type="ECO:0000256" key="3">
    <source>
        <dbReference type="ARBA" id="ARBA00022777"/>
    </source>
</evidence>
<evidence type="ECO:0000256" key="2">
    <source>
        <dbReference type="ARBA" id="ARBA00022741"/>
    </source>
</evidence>
<protein>
    <submittedName>
        <fullName evidence="6">Motility associated factor glycosyltransferase family protein</fullName>
    </submittedName>
</protein>
<reference evidence="6 7" key="1">
    <citation type="submission" date="2018-05" db="EMBL/GenBank/DDBJ databases">
        <authorList>
            <consortium name="PulseNet: The National Subtyping Network for Foodborne Disease Surveillance"/>
            <person name="Tarr C.L."/>
            <person name="Trees E."/>
            <person name="Katz L.S."/>
            <person name="Carleton-Romer H.A."/>
            <person name="Stroika S."/>
            <person name="Kucerova Z."/>
            <person name="Roache K.F."/>
            <person name="Sabol A.L."/>
            <person name="Besser J."/>
            <person name="Gerner-Smidt P."/>
        </authorList>
    </citation>
    <scope>NUCLEOTIDE SEQUENCE [LARGE SCALE GENOMIC DNA]</scope>
    <source>
        <strain evidence="6 7">D5625</strain>
    </source>
</reference>